<organism evidence="2 3">
    <name type="scientific">Micromonospora antibiotica</name>
    <dbReference type="NCBI Taxonomy" id="2807623"/>
    <lineage>
        <taxon>Bacteria</taxon>
        <taxon>Bacillati</taxon>
        <taxon>Actinomycetota</taxon>
        <taxon>Actinomycetes</taxon>
        <taxon>Micromonosporales</taxon>
        <taxon>Micromonosporaceae</taxon>
        <taxon>Micromonospora</taxon>
    </lineage>
</organism>
<dbReference type="Proteomes" id="UP000671399">
    <property type="component" value="Unassembled WGS sequence"/>
</dbReference>
<accession>A0ABS3V6E6</accession>
<gene>
    <name evidence="2" type="ORF">JQN83_10275</name>
</gene>
<dbReference type="EMBL" id="JAGFWR010000004">
    <property type="protein sequence ID" value="MBO4161198.1"/>
    <property type="molecule type" value="Genomic_DNA"/>
</dbReference>
<evidence type="ECO:0000313" key="3">
    <source>
        <dbReference type="Proteomes" id="UP000671399"/>
    </source>
</evidence>
<proteinExistence type="predicted"/>
<sequence>MNEEEIQKGTPPGSSDDVADKDASPPATGGDEGRQPRSPSRLWEAVVGVSTAAGVIVALAVGLPNVLSDRPAGSDRPPASAPSTSPPAPSPSPPPPLMILTPTSTDGATVKCVKDACAVEVRGRTRAAPGLHSYVLIARECCPGDAPRYYVQWDSTKEVPGGDWVALAYVQKPPVNATFQIKAILTTSAVRATPGADDLVVWSDDMAKAVGLVAETPTVTVKVTGVVQATAFCDCS</sequence>
<protein>
    <submittedName>
        <fullName evidence="2">Uncharacterized protein</fullName>
    </submittedName>
</protein>
<feature type="region of interest" description="Disordered" evidence="1">
    <location>
        <begin position="69"/>
        <end position="103"/>
    </location>
</feature>
<evidence type="ECO:0000256" key="1">
    <source>
        <dbReference type="SAM" id="MobiDB-lite"/>
    </source>
</evidence>
<feature type="compositionally biased region" description="Pro residues" evidence="1">
    <location>
        <begin position="84"/>
        <end position="97"/>
    </location>
</feature>
<keyword evidence="3" id="KW-1185">Reference proteome</keyword>
<comment type="caution">
    <text evidence="2">The sequence shown here is derived from an EMBL/GenBank/DDBJ whole genome shotgun (WGS) entry which is preliminary data.</text>
</comment>
<feature type="region of interest" description="Disordered" evidence="1">
    <location>
        <begin position="1"/>
        <end position="41"/>
    </location>
</feature>
<reference evidence="2 3" key="1">
    <citation type="submission" date="2021-03" db="EMBL/GenBank/DDBJ databases">
        <authorList>
            <person name="Lee D.-H."/>
        </authorList>
    </citation>
    <scope>NUCLEOTIDE SEQUENCE [LARGE SCALE GENOMIC DNA]</scope>
    <source>
        <strain evidence="2 3">MMS20-R2-23</strain>
    </source>
</reference>
<dbReference type="RefSeq" id="WP_208566877.1">
    <property type="nucleotide sequence ID" value="NZ_JAGFWR010000004.1"/>
</dbReference>
<evidence type="ECO:0000313" key="2">
    <source>
        <dbReference type="EMBL" id="MBO4161198.1"/>
    </source>
</evidence>
<name>A0ABS3V6E6_9ACTN</name>